<accession>A0ABS7VM73</accession>
<proteinExistence type="predicted"/>
<dbReference type="PANTHER" id="PTHR12815:SF42">
    <property type="entry name" value="BACTERIAL SURFACE ANTIGEN (D15) DOMAIN-CONTAINING PROTEIN"/>
    <property type="match status" value="1"/>
</dbReference>
<dbReference type="Gene3D" id="3.10.20.310">
    <property type="entry name" value="membrane protein fhac"/>
    <property type="match status" value="1"/>
</dbReference>
<dbReference type="Proteomes" id="UP000704176">
    <property type="component" value="Unassembled WGS sequence"/>
</dbReference>
<comment type="caution">
    <text evidence="5">The sequence shown here is derived from an EMBL/GenBank/DDBJ whole genome shotgun (WGS) entry which is preliminary data.</text>
</comment>
<name>A0ABS7VM73_9HYPH</name>
<dbReference type="Pfam" id="PF01103">
    <property type="entry name" value="Omp85"/>
    <property type="match status" value="1"/>
</dbReference>
<sequence>MQLWPWRGAVPFSIWVLLGALAWPGDDARALDLFGLVGSDDKPPAASPNALPYALAFDIAGDRKAVEQALKDASELYRLRQDAPLDGDSLARRAQADFGPMLDALWGTGYYNATLAFEIGESALTIGSDARSAARTAEAYRNREPVPVKVLVNTGPLFSMGQIEVDDSRTRQPFTPQQLPSKIIGLKPGDPARAADLRAAQARMVDYFRSQSRPLAKTVSVDPVVFHPQRIMDVTYRIDPGPIAPIGSISISGTETVDPAVVRSFIYLEPGDPYSPKALADTRKSVSTIQALGSVRIREAEALDAEGRLPIFVEVTERKPRVIGFSARYSTIDGPALHGYWEHRNLFGGAERLRLESDLFLAPRNDGTRLKRIEDLLPSDIGGRFSASFLKPALGGTRNDLLLDGRVERDRTGGDRYGGYTSRFIDGRAAIRHRFSDTFSAQFGLQLQKGQTSDVLGKIDYFVVGLPASLTYDSTDRPLDPTRGARINASITPYPSFLGSTVGMTVSKFEASTYYALDEDARYILAGRIGLGSIVGADLDEIPANFRFFAGGGGSVRGYRYQSLGPQGPFGYVVGGRSLLEGSLEARIKITDTIGVVPFIDAGNAFESSYPDFKERLQVSAGLGLRYYTAIGPIRLDVATPLNPRPGDRPVSLYISIGQAF</sequence>
<evidence type="ECO:0000256" key="3">
    <source>
        <dbReference type="ARBA" id="ARBA00023136"/>
    </source>
</evidence>
<keyword evidence="3" id="KW-0472">Membrane</keyword>
<dbReference type="InterPro" id="IPR039910">
    <property type="entry name" value="D15-like"/>
</dbReference>
<keyword evidence="6" id="KW-1185">Reference proteome</keyword>
<reference evidence="5 6" key="1">
    <citation type="submission" date="2021-09" db="EMBL/GenBank/DDBJ databases">
        <title>The complete genome sequence of a new microorganism.</title>
        <authorList>
            <person name="Zi Z."/>
        </authorList>
    </citation>
    <scope>NUCLEOTIDE SEQUENCE [LARGE SCALE GENOMIC DNA]</scope>
    <source>
        <strain evidence="5 6">WGZ8</strain>
    </source>
</reference>
<dbReference type="EMBL" id="JAIRBM010000006">
    <property type="protein sequence ID" value="MBZ6076631.1"/>
    <property type="molecule type" value="Genomic_DNA"/>
</dbReference>
<evidence type="ECO:0000313" key="5">
    <source>
        <dbReference type="EMBL" id="MBZ6076631.1"/>
    </source>
</evidence>
<keyword evidence="2" id="KW-1134">Transmembrane beta strand</keyword>
<feature type="domain" description="Bacterial surface antigen (D15)" evidence="4">
    <location>
        <begin position="381"/>
        <end position="661"/>
    </location>
</feature>
<evidence type="ECO:0000256" key="2">
    <source>
        <dbReference type="ARBA" id="ARBA00022452"/>
    </source>
</evidence>
<evidence type="ECO:0000259" key="4">
    <source>
        <dbReference type="Pfam" id="PF01103"/>
    </source>
</evidence>
<organism evidence="5 6">
    <name type="scientific">Microvirga puerhi</name>
    <dbReference type="NCBI Taxonomy" id="2876078"/>
    <lineage>
        <taxon>Bacteria</taxon>
        <taxon>Pseudomonadati</taxon>
        <taxon>Pseudomonadota</taxon>
        <taxon>Alphaproteobacteria</taxon>
        <taxon>Hyphomicrobiales</taxon>
        <taxon>Methylobacteriaceae</taxon>
        <taxon>Microvirga</taxon>
    </lineage>
</organism>
<protein>
    <submittedName>
        <fullName evidence="5">Autotransporter assembly complex protein TamA</fullName>
    </submittedName>
</protein>
<dbReference type="PANTHER" id="PTHR12815">
    <property type="entry name" value="SORTING AND ASSEMBLY MACHINERY SAMM50 PROTEIN FAMILY MEMBER"/>
    <property type="match status" value="1"/>
</dbReference>
<dbReference type="InterPro" id="IPR000184">
    <property type="entry name" value="Bac_surfAg_D15"/>
</dbReference>
<evidence type="ECO:0000313" key="6">
    <source>
        <dbReference type="Proteomes" id="UP000704176"/>
    </source>
</evidence>
<comment type="subcellular location">
    <subcellularLocation>
        <location evidence="1">Membrane</location>
    </subcellularLocation>
</comment>
<keyword evidence="2" id="KW-0812">Transmembrane</keyword>
<gene>
    <name evidence="5" type="ORF">K9B37_10130</name>
</gene>
<dbReference type="RefSeq" id="WP_224312950.1">
    <property type="nucleotide sequence ID" value="NZ_JAIRBM010000006.1"/>
</dbReference>
<evidence type="ECO:0000256" key="1">
    <source>
        <dbReference type="ARBA" id="ARBA00004370"/>
    </source>
</evidence>
<dbReference type="Gene3D" id="2.40.160.50">
    <property type="entry name" value="membrane protein fhac: a member of the omp85/tpsb transporter family"/>
    <property type="match status" value="1"/>
</dbReference>